<organism evidence="2 3">
    <name type="scientific">Paraburkholderia caffeinilytica</name>
    <dbReference type="NCBI Taxonomy" id="1761016"/>
    <lineage>
        <taxon>Bacteria</taxon>
        <taxon>Pseudomonadati</taxon>
        <taxon>Pseudomonadota</taxon>
        <taxon>Betaproteobacteria</taxon>
        <taxon>Burkholderiales</taxon>
        <taxon>Burkholderiaceae</taxon>
        <taxon>Paraburkholderia</taxon>
    </lineage>
</organism>
<accession>A0ABQ1MA59</accession>
<dbReference type="InterPro" id="IPR003615">
    <property type="entry name" value="HNH_nuc"/>
</dbReference>
<evidence type="ECO:0000313" key="3">
    <source>
        <dbReference type="Proteomes" id="UP000602004"/>
    </source>
</evidence>
<gene>
    <name evidence="2" type="ORF">GCM10011400_22840</name>
</gene>
<dbReference type="RefSeq" id="WP_115781493.1">
    <property type="nucleotide sequence ID" value="NZ_BMHL01000003.1"/>
</dbReference>
<feature type="domain" description="HNH nuclease" evidence="1">
    <location>
        <begin position="154"/>
        <end position="206"/>
    </location>
</feature>
<dbReference type="Pfam" id="PF13391">
    <property type="entry name" value="HNH_2"/>
    <property type="match status" value="1"/>
</dbReference>
<dbReference type="Proteomes" id="UP000602004">
    <property type="component" value="Unassembled WGS sequence"/>
</dbReference>
<reference evidence="3" key="1">
    <citation type="journal article" date="2019" name="Int. J. Syst. Evol. Microbiol.">
        <title>The Global Catalogue of Microorganisms (GCM) 10K type strain sequencing project: providing services to taxonomists for standard genome sequencing and annotation.</title>
        <authorList>
            <consortium name="The Broad Institute Genomics Platform"/>
            <consortium name="The Broad Institute Genome Sequencing Center for Infectious Disease"/>
            <person name="Wu L."/>
            <person name="Ma J."/>
        </authorList>
    </citation>
    <scope>NUCLEOTIDE SEQUENCE [LARGE SCALE GENOMIC DNA]</scope>
    <source>
        <strain evidence="3">CGMCC 1.15103</strain>
    </source>
</reference>
<name>A0ABQ1MA59_9BURK</name>
<comment type="caution">
    <text evidence="2">The sequence shown here is derived from an EMBL/GenBank/DDBJ whole genome shotgun (WGS) entry which is preliminary data.</text>
</comment>
<protein>
    <recommendedName>
        <fullName evidence="1">HNH nuclease domain-containing protein</fullName>
    </recommendedName>
</protein>
<sequence length="262" mass="29191">MTMDFSPATITRIEKAAVDNGFDLDLLVEQDWLGFASTQCPLRIWLRSAGGTAVHATFSQQNVARALDQYGMPMADPFPEGALGGRTVTDIPSLHHLLRRAFQLSKTLPDELLHSFEKQIATLPRTTEIERLVVQRVGQDIFRGGLLDYWEGRCAITGLAVPELLRASHIKPWAFCDSDAERLDIFNGFLLSPNLDVAFDRGFITVADDGSVIVSGMLDVAARRTLGLDAALRVRERLLHDAHRNYMPWHRERVFQHGGGNG</sequence>
<proteinExistence type="predicted"/>
<keyword evidence="3" id="KW-1185">Reference proteome</keyword>
<evidence type="ECO:0000259" key="1">
    <source>
        <dbReference type="Pfam" id="PF13391"/>
    </source>
</evidence>
<dbReference type="EMBL" id="BMHL01000003">
    <property type="protein sequence ID" value="GGC35616.1"/>
    <property type="molecule type" value="Genomic_DNA"/>
</dbReference>
<evidence type="ECO:0000313" key="2">
    <source>
        <dbReference type="EMBL" id="GGC35616.1"/>
    </source>
</evidence>